<evidence type="ECO:0000313" key="9">
    <source>
        <dbReference type="Proteomes" id="UP000030651"/>
    </source>
</evidence>
<dbReference type="InterPro" id="IPR012308">
    <property type="entry name" value="DNA_ligase_ATP-dep_N"/>
</dbReference>
<dbReference type="GO" id="GO:0006310">
    <property type="term" value="P:DNA recombination"/>
    <property type="evidence" value="ECO:0007669"/>
    <property type="project" value="InterPro"/>
</dbReference>
<dbReference type="Pfam" id="PF04675">
    <property type="entry name" value="DNA_ligase_A_N"/>
    <property type="match status" value="1"/>
</dbReference>
<dbReference type="Pfam" id="PF01068">
    <property type="entry name" value="DNA_ligase_A_M"/>
    <property type="match status" value="1"/>
</dbReference>
<keyword evidence="9" id="KW-1185">Reference proteome</keyword>
<reference evidence="9" key="1">
    <citation type="journal article" date="2015" name="BMC Genomics">
        <title>Genomic and transcriptomic analysis of the endophytic fungus Pestalotiopsis fici reveals its lifestyle and high potential for synthesis of natural products.</title>
        <authorList>
            <person name="Wang X."/>
            <person name="Zhang X."/>
            <person name="Liu L."/>
            <person name="Xiang M."/>
            <person name="Wang W."/>
            <person name="Sun X."/>
            <person name="Che Y."/>
            <person name="Guo L."/>
            <person name="Liu G."/>
            <person name="Guo L."/>
            <person name="Wang C."/>
            <person name="Yin W.B."/>
            <person name="Stadler M."/>
            <person name="Zhang X."/>
            <person name="Liu X."/>
        </authorList>
    </citation>
    <scope>NUCLEOTIDE SEQUENCE [LARGE SCALE GENOMIC DNA]</scope>
    <source>
        <strain evidence="9">W106-1 / CGMCC3.15140</strain>
    </source>
</reference>
<feature type="compositionally biased region" description="Polar residues" evidence="6">
    <location>
        <begin position="818"/>
        <end position="836"/>
    </location>
</feature>
<feature type="compositionally biased region" description="Polar residues" evidence="6">
    <location>
        <begin position="672"/>
        <end position="685"/>
    </location>
</feature>
<proteinExistence type="inferred from homology"/>
<evidence type="ECO:0000313" key="8">
    <source>
        <dbReference type="EMBL" id="ETS79603.1"/>
    </source>
</evidence>
<dbReference type="GO" id="GO:0003677">
    <property type="term" value="F:DNA binding"/>
    <property type="evidence" value="ECO:0007669"/>
    <property type="project" value="InterPro"/>
</dbReference>
<dbReference type="AlphaFoldDB" id="W3X0D7"/>
<dbReference type="KEGG" id="pfy:PFICI_09456"/>
<dbReference type="GO" id="GO:0006297">
    <property type="term" value="P:nucleotide-excision repair, DNA gap filling"/>
    <property type="evidence" value="ECO:0007669"/>
    <property type="project" value="TreeGrafter"/>
</dbReference>
<dbReference type="EMBL" id="KI912114">
    <property type="protein sequence ID" value="ETS79603.1"/>
    <property type="molecule type" value="Genomic_DNA"/>
</dbReference>
<dbReference type="RefSeq" id="XP_007836228.1">
    <property type="nucleotide sequence ID" value="XM_007838037.1"/>
</dbReference>
<feature type="compositionally biased region" description="Polar residues" evidence="6">
    <location>
        <begin position="718"/>
        <end position="729"/>
    </location>
</feature>
<comment type="similarity">
    <text evidence="1">Belongs to the ATP-dependent DNA ligase family.</text>
</comment>
<feature type="compositionally biased region" description="Polar residues" evidence="6">
    <location>
        <begin position="751"/>
        <end position="771"/>
    </location>
</feature>
<dbReference type="Gene3D" id="1.10.3260.10">
    <property type="entry name" value="DNA ligase, ATP-dependent, N-terminal domain"/>
    <property type="match status" value="1"/>
</dbReference>
<keyword evidence="2" id="KW-0436">Ligase</keyword>
<dbReference type="InterPro" id="IPR012310">
    <property type="entry name" value="DNA_ligase_ATP-dep_cent"/>
</dbReference>
<dbReference type="OrthoDB" id="2160351at2759"/>
<evidence type="ECO:0000256" key="5">
    <source>
        <dbReference type="ARBA" id="ARBA00023242"/>
    </source>
</evidence>
<dbReference type="GO" id="GO:0006303">
    <property type="term" value="P:double-strand break repair via nonhomologous end joining"/>
    <property type="evidence" value="ECO:0007669"/>
    <property type="project" value="TreeGrafter"/>
</dbReference>
<feature type="compositionally biased region" description="Low complexity" evidence="6">
    <location>
        <begin position="915"/>
        <end position="933"/>
    </location>
</feature>
<sequence length="1013" mass="113402">MPFPFRYICDLLQTLHDETRSKRAQKRPDKALVEDWFHKHRKLLDEPSTNGVAVLSTLLPGNRPDRVYGIQVNRLQSIISRAMGLGISRLRVLQEYNTLPSSDKDLADCVEELLTNTPNPKQLEEITVEEIDAALHHVASGCKFSSKEVQASRNKDGQTISLGDFYNRLTARDAKWFTRLVLKDFAPVVMPETVVIKAYDYRLPEALAVREDFATAISLIREGGLASRPENLIKLGCKVARQPWYKAHSIKHCVGMIGTRQVSCEQKIDGEYCQIHIDLSKPRNQELKIYSKSGKESTKDRKNLHPAIRASLNIGKKACPLKQGCILEGELVVYSDRDRKILPFHKIRKHVSRSGAFLGTVGDSQRHDHEHLMIIYYDILMLDGTSFLGMQHSDRFQRLTKLITTRKGHAELIQRQIIDFRRKDAQRLLLAAFAKCIVARGEGLVLKPDDPYFTFGRKKKRYASCAIKLKKAYIKGFGDVGDFAVIGASHDARTAKSSKIENLKYTHFFLACLDNPTEAQARTHKPKYIVTNIVTLNDTQLKYFRQYCNPPMVRPEDHTSSEFDFRGLGNADRPTVIFSDPPVFDIYCFSFDKAPNSAMWTMRFPQVSKIHLDRDFLDVLSFVQLQEAAHDAVEEPEMEDSQEMRLWLAKLEATDPERKCLAYDSQSTVSTISTNQTASVVASTDSEAEGEQVQANPVVRPEDTPAAVAPQRGLITPPRSSATHATAATNVGARGSTAPNTRSSSRKRSSTAVEVTSPSKKPKTNTQNRDIQTTKRKPLGARDANDSQRSTRSGRSVSPPLSIGELEATPPVEGHFPSSVTGSFYTANEPPSSPSGRTPRKGRNAVGNGTMSKDESQVVERCRHVASKKRCAFKGCAFLLSPCIREYAWIDDLLKGHGIFGFQTIPEVWARQASSRSSSAASTPRSGSPTPGSINSATKRREQRLCLVDSRRADATRDFIKAIEVAGLTCRNGEREWISVYDWRILEDITSMESRAYRKGGPDPWRARYLGLA</sequence>
<organism evidence="8 9">
    <name type="scientific">Pestalotiopsis fici (strain W106-1 / CGMCC3.15140)</name>
    <dbReference type="NCBI Taxonomy" id="1229662"/>
    <lineage>
        <taxon>Eukaryota</taxon>
        <taxon>Fungi</taxon>
        <taxon>Dikarya</taxon>
        <taxon>Ascomycota</taxon>
        <taxon>Pezizomycotina</taxon>
        <taxon>Sordariomycetes</taxon>
        <taxon>Xylariomycetidae</taxon>
        <taxon>Amphisphaeriales</taxon>
        <taxon>Sporocadaceae</taxon>
        <taxon>Pestalotiopsis</taxon>
    </lineage>
</organism>
<dbReference type="PANTHER" id="PTHR45997">
    <property type="entry name" value="DNA LIGASE 4"/>
    <property type="match status" value="1"/>
</dbReference>
<dbReference type="GO" id="GO:0005524">
    <property type="term" value="F:ATP binding"/>
    <property type="evidence" value="ECO:0007669"/>
    <property type="project" value="UniProtKB-KW"/>
</dbReference>
<dbReference type="GO" id="GO:0003910">
    <property type="term" value="F:DNA ligase (ATP) activity"/>
    <property type="evidence" value="ECO:0007669"/>
    <property type="project" value="InterPro"/>
</dbReference>
<dbReference type="GO" id="GO:0032807">
    <property type="term" value="C:DNA ligase IV complex"/>
    <property type="evidence" value="ECO:0007669"/>
    <property type="project" value="TreeGrafter"/>
</dbReference>
<dbReference type="OMA" id="RIDEFWR"/>
<gene>
    <name evidence="8" type="ORF">PFICI_09456</name>
</gene>
<feature type="domain" description="ATP-dependent DNA ligase family profile" evidence="7">
    <location>
        <begin position="365"/>
        <end position="514"/>
    </location>
</feature>
<evidence type="ECO:0000256" key="1">
    <source>
        <dbReference type="ARBA" id="ARBA00007572"/>
    </source>
</evidence>
<dbReference type="SUPFAM" id="SSF56091">
    <property type="entry name" value="DNA ligase/mRNA capping enzyme, catalytic domain"/>
    <property type="match status" value="1"/>
</dbReference>
<accession>W3X0D7</accession>
<feature type="region of interest" description="Disordered" evidence="6">
    <location>
        <begin position="915"/>
        <end position="939"/>
    </location>
</feature>
<dbReference type="InParanoid" id="W3X0D7"/>
<feature type="region of interest" description="Disordered" evidence="6">
    <location>
        <begin position="672"/>
        <end position="858"/>
    </location>
</feature>
<name>W3X0D7_PESFW</name>
<evidence type="ECO:0000259" key="7">
    <source>
        <dbReference type="PROSITE" id="PS50160"/>
    </source>
</evidence>
<dbReference type="PANTHER" id="PTHR45997:SF2">
    <property type="entry name" value="ATP DEPENDENT DNA LIGASE DOMAIN PROTEIN (AFU_ORTHOLOGUE AFUA_5G02430)"/>
    <property type="match status" value="1"/>
</dbReference>
<evidence type="ECO:0000256" key="6">
    <source>
        <dbReference type="SAM" id="MobiDB-lite"/>
    </source>
</evidence>
<evidence type="ECO:0000256" key="3">
    <source>
        <dbReference type="ARBA" id="ARBA00022741"/>
    </source>
</evidence>
<dbReference type="Gene3D" id="3.30.470.30">
    <property type="entry name" value="DNA ligase/mRNA capping enzyme"/>
    <property type="match status" value="1"/>
</dbReference>
<dbReference type="InterPro" id="IPR012340">
    <property type="entry name" value="NA-bd_OB-fold"/>
</dbReference>
<dbReference type="eggNOG" id="KOG0966">
    <property type="taxonomic scope" value="Eukaryota"/>
</dbReference>
<dbReference type="Proteomes" id="UP000030651">
    <property type="component" value="Unassembled WGS sequence"/>
</dbReference>
<evidence type="ECO:0000256" key="2">
    <source>
        <dbReference type="ARBA" id="ARBA00022598"/>
    </source>
</evidence>
<protein>
    <recommendedName>
        <fullName evidence="7">ATP-dependent DNA ligase family profile domain-containing protein</fullName>
    </recommendedName>
</protein>
<keyword evidence="4" id="KW-0067">ATP-binding</keyword>
<dbReference type="Gene3D" id="2.40.50.140">
    <property type="entry name" value="Nucleic acid-binding proteins"/>
    <property type="match status" value="1"/>
</dbReference>
<keyword evidence="3" id="KW-0547">Nucleotide-binding</keyword>
<dbReference type="InterPro" id="IPR036599">
    <property type="entry name" value="DNA_ligase_N_sf"/>
</dbReference>
<evidence type="ECO:0000256" key="4">
    <source>
        <dbReference type="ARBA" id="ARBA00022840"/>
    </source>
</evidence>
<dbReference type="GeneID" id="19274469"/>
<dbReference type="STRING" id="1229662.W3X0D7"/>
<feature type="compositionally biased region" description="Polar residues" evidence="6">
    <location>
        <begin position="787"/>
        <end position="796"/>
    </location>
</feature>
<keyword evidence="5" id="KW-0539">Nucleus</keyword>
<dbReference type="PROSITE" id="PS50160">
    <property type="entry name" value="DNA_LIGASE_A3"/>
    <property type="match status" value="1"/>
</dbReference>
<dbReference type="HOGENOM" id="CLU_004299_4_0_1"/>
<dbReference type="InterPro" id="IPR029710">
    <property type="entry name" value="LIG4"/>
</dbReference>